<evidence type="ECO:0000256" key="2">
    <source>
        <dbReference type="ARBA" id="ARBA00022729"/>
    </source>
</evidence>
<keyword evidence="2" id="KW-0732">Signal</keyword>
<dbReference type="InterPro" id="IPR051010">
    <property type="entry name" value="BCAA_transport"/>
</dbReference>
<dbReference type="Proteomes" id="UP000583266">
    <property type="component" value="Unassembled WGS sequence"/>
</dbReference>
<sequence>MMKIGTLLPGSTFHLLLQHDFQAAMAAYFQYRQTNTALISSNIKYGTDANVVHQEAEKMLLEEKVDILVLYADQATLKQTADLARALNKLIILVHGGAKYMHSWEPHPAVLSHTLNSTIHCRLTGMHAATQAAQAAFCTSFYDGGYSHCHAISDAYTNNGGELTYNYVSPLKTDASDTAPLQAFLNDNPATRALLSLFNSDPAYHFLQQLQRSGINDLQLYGSPMLLDETLPMMHGPLELPFRLRGYVPWVSVLDSPANECFKTQFRQHSGREAGLAALHGWDTGIILEQILKTADQHRFRAAEILEMMKEVQLESPRGALHMDAATHHMLGPSWLVQMNSAFQPEILGGVDNTTHTWQEIVNTKLEGPSSGWINTYLCA</sequence>
<dbReference type="AlphaFoldDB" id="A0A848GNE5"/>
<dbReference type="EMBL" id="JABBGC010000002">
    <property type="protein sequence ID" value="NML39934.1"/>
    <property type="molecule type" value="Genomic_DNA"/>
</dbReference>
<gene>
    <name evidence="4" type="ORF">HHL17_22225</name>
</gene>
<feature type="domain" description="Leucine-binding protein" evidence="3">
    <location>
        <begin position="46"/>
        <end position="341"/>
    </location>
</feature>
<dbReference type="PANTHER" id="PTHR30483">
    <property type="entry name" value="LEUCINE-SPECIFIC-BINDING PROTEIN"/>
    <property type="match status" value="1"/>
</dbReference>
<proteinExistence type="inferred from homology"/>
<evidence type="ECO:0000313" key="5">
    <source>
        <dbReference type="Proteomes" id="UP000583266"/>
    </source>
</evidence>
<dbReference type="SUPFAM" id="SSF53822">
    <property type="entry name" value="Periplasmic binding protein-like I"/>
    <property type="match status" value="1"/>
</dbReference>
<comment type="caution">
    <text evidence="4">The sequence shown here is derived from an EMBL/GenBank/DDBJ whole genome shotgun (WGS) entry which is preliminary data.</text>
</comment>
<name>A0A848GNE5_9BACT</name>
<dbReference type="RefSeq" id="WP_169226984.1">
    <property type="nucleotide sequence ID" value="NZ_JABBGC010000002.1"/>
</dbReference>
<evidence type="ECO:0000259" key="3">
    <source>
        <dbReference type="Pfam" id="PF13458"/>
    </source>
</evidence>
<evidence type="ECO:0000256" key="1">
    <source>
        <dbReference type="ARBA" id="ARBA00010062"/>
    </source>
</evidence>
<evidence type="ECO:0000313" key="4">
    <source>
        <dbReference type="EMBL" id="NML39934.1"/>
    </source>
</evidence>
<comment type="similarity">
    <text evidence="1">Belongs to the leucine-binding protein family.</text>
</comment>
<keyword evidence="5" id="KW-1185">Reference proteome</keyword>
<dbReference type="InterPro" id="IPR028082">
    <property type="entry name" value="Peripla_BP_I"/>
</dbReference>
<organism evidence="4 5">
    <name type="scientific">Chitinophaga fulva</name>
    <dbReference type="NCBI Taxonomy" id="2728842"/>
    <lineage>
        <taxon>Bacteria</taxon>
        <taxon>Pseudomonadati</taxon>
        <taxon>Bacteroidota</taxon>
        <taxon>Chitinophagia</taxon>
        <taxon>Chitinophagales</taxon>
        <taxon>Chitinophagaceae</taxon>
        <taxon>Chitinophaga</taxon>
    </lineage>
</organism>
<dbReference type="InterPro" id="IPR028081">
    <property type="entry name" value="Leu-bd"/>
</dbReference>
<dbReference type="Pfam" id="PF13458">
    <property type="entry name" value="Peripla_BP_6"/>
    <property type="match status" value="1"/>
</dbReference>
<protein>
    <submittedName>
        <fullName evidence="4">ABC transporter substrate-binding protein</fullName>
    </submittedName>
</protein>
<dbReference type="Gene3D" id="3.40.50.2300">
    <property type="match status" value="2"/>
</dbReference>
<reference evidence="4 5" key="1">
    <citation type="submission" date="2020-04" db="EMBL/GenBank/DDBJ databases">
        <title>Chitinophaga sp. G-6-1-13 sp. nov., isolated from soil.</title>
        <authorList>
            <person name="Dahal R.H."/>
            <person name="Chaudhary D.K."/>
        </authorList>
    </citation>
    <scope>NUCLEOTIDE SEQUENCE [LARGE SCALE GENOMIC DNA]</scope>
    <source>
        <strain evidence="4 5">G-6-1-13</strain>
    </source>
</reference>
<accession>A0A848GNE5</accession>
<dbReference type="PANTHER" id="PTHR30483:SF6">
    <property type="entry name" value="PERIPLASMIC BINDING PROTEIN OF ABC TRANSPORTER FOR NATURAL AMINO ACIDS"/>
    <property type="match status" value="1"/>
</dbReference>